<dbReference type="PANTHER" id="PTHR43757">
    <property type="entry name" value="AMINOMETHYLTRANSFERASE"/>
    <property type="match status" value="1"/>
</dbReference>
<protein>
    <submittedName>
        <fullName evidence="2">Aminomethyl transferase family protein</fullName>
    </submittedName>
</protein>
<feature type="domain" description="GCVT N-terminal" evidence="1">
    <location>
        <begin position="33"/>
        <end position="251"/>
    </location>
</feature>
<dbReference type="InterPro" id="IPR028896">
    <property type="entry name" value="GcvT/YgfZ/DmdA"/>
</dbReference>
<comment type="caution">
    <text evidence="2">The sequence shown here is derived from an EMBL/GenBank/DDBJ whole genome shotgun (WGS) entry which is preliminary data.</text>
</comment>
<proteinExistence type="predicted"/>
<dbReference type="InterPro" id="IPR027266">
    <property type="entry name" value="TrmE/GcvT-like"/>
</dbReference>
<dbReference type="EMBL" id="JBHUEE010000004">
    <property type="protein sequence ID" value="MFD1717974.1"/>
    <property type="molecule type" value="Genomic_DNA"/>
</dbReference>
<reference evidence="3" key="1">
    <citation type="journal article" date="2019" name="Int. J. Syst. Evol. Microbiol.">
        <title>The Global Catalogue of Microorganisms (GCM) 10K type strain sequencing project: providing services to taxonomists for standard genome sequencing and annotation.</title>
        <authorList>
            <consortium name="The Broad Institute Genomics Platform"/>
            <consortium name="The Broad Institute Genome Sequencing Center for Infectious Disease"/>
            <person name="Wu L."/>
            <person name="Ma J."/>
        </authorList>
    </citation>
    <scope>NUCLEOTIDE SEQUENCE [LARGE SCALE GENOMIC DNA]</scope>
    <source>
        <strain evidence="3">JCM 17130</strain>
    </source>
</reference>
<evidence type="ECO:0000313" key="2">
    <source>
        <dbReference type="EMBL" id="MFD1717974.1"/>
    </source>
</evidence>
<evidence type="ECO:0000313" key="3">
    <source>
        <dbReference type="Proteomes" id="UP001597277"/>
    </source>
</evidence>
<dbReference type="RefSeq" id="WP_388005342.1">
    <property type="nucleotide sequence ID" value="NZ_JBHUEE010000004.1"/>
</dbReference>
<name>A0ABW4L7F1_9MICO</name>
<dbReference type="PANTHER" id="PTHR43757:SF2">
    <property type="entry name" value="AMINOMETHYLTRANSFERASE, MITOCHONDRIAL"/>
    <property type="match status" value="1"/>
</dbReference>
<dbReference type="SUPFAM" id="SSF103025">
    <property type="entry name" value="Folate-binding domain"/>
    <property type="match status" value="1"/>
</dbReference>
<keyword evidence="2" id="KW-0808">Transferase</keyword>
<organism evidence="2 3">
    <name type="scientific">Georgenia deserti</name>
    <dbReference type="NCBI Taxonomy" id="2093781"/>
    <lineage>
        <taxon>Bacteria</taxon>
        <taxon>Bacillati</taxon>
        <taxon>Actinomycetota</taxon>
        <taxon>Actinomycetes</taxon>
        <taxon>Micrococcales</taxon>
        <taxon>Bogoriellaceae</taxon>
        <taxon>Georgenia</taxon>
    </lineage>
</organism>
<evidence type="ECO:0000259" key="1">
    <source>
        <dbReference type="Pfam" id="PF01571"/>
    </source>
</evidence>
<gene>
    <name evidence="2" type="ORF">ACFSE6_09015</name>
</gene>
<dbReference type="InterPro" id="IPR006222">
    <property type="entry name" value="GCVT_N"/>
</dbReference>
<dbReference type="Proteomes" id="UP001597277">
    <property type="component" value="Unassembled WGS sequence"/>
</dbReference>
<accession>A0ABW4L7F1</accession>
<keyword evidence="3" id="KW-1185">Reference proteome</keyword>
<dbReference type="Gene3D" id="3.30.1360.120">
    <property type="entry name" value="Probable tRNA modification gtpase trme, domain 1"/>
    <property type="match status" value="1"/>
</dbReference>
<dbReference type="Pfam" id="PF01571">
    <property type="entry name" value="GCV_T"/>
    <property type="match status" value="1"/>
</dbReference>
<sequence length="454" mass="51038">MSRESLQQAINRAGNPVELLRNLDYPAFTFPIRPEFTNWRSEQRAWRETVALLDQSHHMTDFFMAPDDRLIALLSRIGVNTFRNFRPGRAKQLVAVNHDGYVIGDGILFHLGDRLDLVGHHILSDWVRYTIEREGLDVWTHLDPNSAVRENGDPVLYRYELQGPRANHVVEKLTGEPVPAVKFFHIHDFSFAGTTVRGLRHGMAGEPGFEFLGPYEEGEQVRAAILEAGAEFGIEPVGAKGYSSTPLESGWVPTPFPAIFGDDFREYRDWLPLERVGNLAGSLYSNDVEDYYLTPYDLGLGRNVNFDHDFIGKEALQRIVGGPTKQKVTLIWNADDVADAVRSQLTPGTPAKFIDFPKSRYGFYQFDAVLLGDRRVGVSTDPGYVTYEQLYMSLASVDADVAAEGTQVEVLWGEDPISAKGVVEPHRQIRLRATVAPAPYHEFARTAYRADPQD</sequence>
<dbReference type="GO" id="GO:0016740">
    <property type="term" value="F:transferase activity"/>
    <property type="evidence" value="ECO:0007669"/>
    <property type="project" value="UniProtKB-KW"/>
</dbReference>